<dbReference type="PANTHER" id="PTHR24369">
    <property type="entry name" value="ANTIGEN BSP, PUTATIVE-RELATED"/>
    <property type="match status" value="1"/>
</dbReference>
<dbReference type="AlphaFoldDB" id="A0AAV7JX48"/>
<dbReference type="InterPro" id="IPR000483">
    <property type="entry name" value="Cys-rich_flank_reg_C"/>
</dbReference>
<evidence type="ECO:0000256" key="4">
    <source>
        <dbReference type="SAM" id="SignalP"/>
    </source>
</evidence>
<comment type="caution">
    <text evidence="6">The sequence shown here is derived from an EMBL/GenBank/DDBJ whole genome shotgun (WGS) entry which is preliminary data.</text>
</comment>
<dbReference type="GO" id="GO:0005886">
    <property type="term" value="C:plasma membrane"/>
    <property type="evidence" value="ECO:0007669"/>
    <property type="project" value="TreeGrafter"/>
</dbReference>
<evidence type="ECO:0000313" key="6">
    <source>
        <dbReference type="EMBL" id="KAI6653437.1"/>
    </source>
</evidence>
<dbReference type="SUPFAM" id="SSF52058">
    <property type="entry name" value="L domain-like"/>
    <property type="match status" value="2"/>
</dbReference>
<feature type="signal peptide" evidence="4">
    <location>
        <begin position="1"/>
        <end position="24"/>
    </location>
</feature>
<keyword evidence="3" id="KW-0677">Repeat</keyword>
<organism evidence="6 7">
    <name type="scientific">Oopsacas minuta</name>
    <dbReference type="NCBI Taxonomy" id="111878"/>
    <lineage>
        <taxon>Eukaryota</taxon>
        <taxon>Metazoa</taxon>
        <taxon>Porifera</taxon>
        <taxon>Hexactinellida</taxon>
        <taxon>Hexasterophora</taxon>
        <taxon>Lyssacinosida</taxon>
        <taxon>Leucopsacidae</taxon>
        <taxon>Oopsacas</taxon>
    </lineage>
</organism>
<dbReference type="InterPro" id="IPR032675">
    <property type="entry name" value="LRR_dom_sf"/>
</dbReference>
<dbReference type="Pfam" id="PF13855">
    <property type="entry name" value="LRR_8"/>
    <property type="match status" value="1"/>
</dbReference>
<keyword evidence="1" id="KW-0433">Leucine-rich repeat</keyword>
<evidence type="ECO:0000256" key="2">
    <source>
        <dbReference type="ARBA" id="ARBA00022729"/>
    </source>
</evidence>
<dbReference type="InterPro" id="IPR050541">
    <property type="entry name" value="LRR_TM_domain-containing"/>
</dbReference>
<dbReference type="Proteomes" id="UP001165289">
    <property type="component" value="Unassembled WGS sequence"/>
</dbReference>
<protein>
    <recommendedName>
        <fullName evidence="5">LRRCT domain-containing protein</fullName>
    </recommendedName>
</protein>
<dbReference type="SMART" id="SM00082">
    <property type="entry name" value="LRRCT"/>
    <property type="match status" value="1"/>
</dbReference>
<sequence>MKSIASSILVCVGLFVVYLIVVEAVCWINCPNESIGSLEPFCYLNDDGDATDCRIEVYTSELHGLTNNWNRIKLVINVTDRINTIQIHSHLLYYQLEINAYRQFNNISTFKSFSNNHIVSLSLLTSLPNLVHFDMYNGNFNHFPIFSLFNKQLTLLALLSFGVRSNVKVIESSFVSELPNLETLYLVSMYRLVVTENIFSGLTALTRLYTINLQLRNPIRTLSPLVRLKKLSILYAGLSEIDFLKQTPSLYQLTSINFWNNNIHSFNSEIFSDYTQLESLGLSSNSITIIHRTNFTKLGNVENLEIAYNRITTVPEDTFRDMTQLLLVDLYQNPITTISSKVFEHLSNIETIYLSNNPFHCDCRLEWMSIVSQKYDIYFQNPSCNTPPEHKGKSVLLPSLYTTCTREQSYQCFNKSVKCPRGKGVVFSTSLNSCIDYEKLIQTTKPLCGDYVLDTNGHSNCNPSTNVVTTHAPTCPVQTCPIQTCPVQTCPVQTCPIQTSPAQPVTEADKTPASLPPR</sequence>
<dbReference type="InterPro" id="IPR003591">
    <property type="entry name" value="Leu-rich_rpt_typical-subtyp"/>
</dbReference>
<proteinExistence type="predicted"/>
<dbReference type="PANTHER" id="PTHR24369:SF210">
    <property type="entry name" value="CHAOPTIN-RELATED"/>
    <property type="match status" value="1"/>
</dbReference>
<evidence type="ECO:0000256" key="3">
    <source>
        <dbReference type="ARBA" id="ARBA00022737"/>
    </source>
</evidence>
<keyword evidence="7" id="KW-1185">Reference proteome</keyword>
<dbReference type="SMART" id="SM00369">
    <property type="entry name" value="LRR_TYP"/>
    <property type="match status" value="4"/>
</dbReference>
<reference evidence="6 7" key="1">
    <citation type="journal article" date="2023" name="BMC Biol.">
        <title>The compact genome of the sponge Oopsacas minuta (Hexactinellida) is lacking key metazoan core genes.</title>
        <authorList>
            <person name="Santini S."/>
            <person name="Schenkelaars Q."/>
            <person name="Jourda C."/>
            <person name="Duchesne M."/>
            <person name="Belahbib H."/>
            <person name="Rocher C."/>
            <person name="Selva M."/>
            <person name="Riesgo A."/>
            <person name="Vervoort M."/>
            <person name="Leys S.P."/>
            <person name="Kodjabachian L."/>
            <person name="Le Bivic A."/>
            <person name="Borchiellini C."/>
            <person name="Claverie J.M."/>
            <person name="Renard E."/>
        </authorList>
    </citation>
    <scope>NUCLEOTIDE SEQUENCE [LARGE SCALE GENOMIC DNA]</scope>
    <source>
        <strain evidence="6">SPO-2</strain>
    </source>
</reference>
<dbReference type="InterPro" id="IPR001611">
    <property type="entry name" value="Leu-rich_rpt"/>
</dbReference>
<evidence type="ECO:0000256" key="1">
    <source>
        <dbReference type="ARBA" id="ARBA00022614"/>
    </source>
</evidence>
<feature type="chain" id="PRO_5043989527" description="LRRCT domain-containing protein" evidence="4">
    <location>
        <begin position="25"/>
        <end position="518"/>
    </location>
</feature>
<evidence type="ECO:0000313" key="7">
    <source>
        <dbReference type="Proteomes" id="UP001165289"/>
    </source>
</evidence>
<name>A0AAV7JX48_9METZ</name>
<gene>
    <name evidence="6" type="ORF">LOD99_3656</name>
</gene>
<feature type="domain" description="LRRCT" evidence="5">
    <location>
        <begin position="357"/>
        <end position="405"/>
    </location>
</feature>
<dbReference type="Gene3D" id="3.80.10.10">
    <property type="entry name" value="Ribonuclease Inhibitor"/>
    <property type="match status" value="3"/>
</dbReference>
<accession>A0AAV7JX48</accession>
<keyword evidence="2 4" id="KW-0732">Signal</keyword>
<evidence type="ECO:0000259" key="5">
    <source>
        <dbReference type="SMART" id="SM00082"/>
    </source>
</evidence>
<dbReference type="EMBL" id="JAKMXF010000277">
    <property type="protein sequence ID" value="KAI6653437.1"/>
    <property type="molecule type" value="Genomic_DNA"/>
</dbReference>